<evidence type="ECO:0000256" key="10">
    <source>
        <dbReference type="PROSITE-ProRule" id="PRU00277"/>
    </source>
</evidence>
<dbReference type="AlphaFoldDB" id="A0A9D2TCZ6"/>
<dbReference type="InterPro" id="IPR001179">
    <property type="entry name" value="PPIase_FKBP_dom"/>
</dbReference>
<proteinExistence type="inferred from homology"/>
<comment type="caution">
    <text evidence="15">The sequence shown here is derived from an EMBL/GenBank/DDBJ whole genome shotgun (WGS) entry which is preliminary data.</text>
</comment>
<dbReference type="EMBL" id="DWVZ01000183">
    <property type="protein sequence ID" value="HJC64541.1"/>
    <property type="molecule type" value="Genomic_DNA"/>
</dbReference>
<keyword evidence="13" id="KW-1133">Transmembrane helix</keyword>
<evidence type="ECO:0000256" key="6">
    <source>
        <dbReference type="ARBA" id="ARBA00023186"/>
    </source>
</evidence>
<keyword evidence="4" id="KW-0132">Cell division</keyword>
<keyword evidence="13" id="KW-0812">Transmembrane</keyword>
<feature type="region of interest" description="Disordered" evidence="12">
    <location>
        <begin position="1"/>
        <end position="21"/>
    </location>
</feature>
<evidence type="ECO:0000313" key="15">
    <source>
        <dbReference type="EMBL" id="HJC64541.1"/>
    </source>
</evidence>
<protein>
    <recommendedName>
        <fullName evidence="11">Peptidyl-prolyl cis-trans isomerase</fullName>
        <ecNumber evidence="11">5.2.1.8</ecNumber>
    </recommendedName>
</protein>
<dbReference type="Proteomes" id="UP000823886">
    <property type="component" value="Unassembled WGS sequence"/>
</dbReference>
<reference evidence="15" key="1">
    <citation type="journal article" date="2021" name="PeerJ">
        <title>Extensive microbial diversity within the chicken gut microbiome revealed by metagenomics and culture.</title>
        <authorList>
            <person name="Gilroy R."/>
            <person name="Ravi A."/>
            <person name="Getino M."/>
            <person name="Pursley I."/>
            <person name="Horton D.L."/>
            <person name="Alikhan N.F."/>
            <person name="Baker D."/>
            <person name="Gharbi K."/>
            <person name="Hall N."/>
            <person name="Watson M."/>
            <person name="Adriaenssens E.M."/>
            <person name="Foster-Nyarko E."/>
            <person name="Jarju S."/>
            <person name="Secka A."/>
            <person name="Antonio M."/>
            <person name="Oren A."/>
            <person name="Chaudhuri R.R."/>
            <person name="La Ragione R."/>
            <person name="Hildebrand F."/>
            <person name="Pallen M.J."/>
        </authorList>
    </citation>
    <scope>NUCLEOTIDE SEQUENCE</scope>
    <source>
        <strain evidence="15">ChiBcec2-3848</strain>
    </source>
</reference>
<evidence type="ECO:0000256" key="7">
    <source>
        <dbReference type="ARBA" id="ARBA00023235"/>
    </source>
</evidence>
<comment type="function">
    <text evidence="9">Involved in protein export. Acts as a chaperone by maintaining the newly synthesized protein in an open conformation. Functions as a peptidyl-prolyl cis-trans isomerase.</text>
</comment>
<feature type="compositionally biased region" description="Low complexity" evidence="12">
    <location>
        <begin position="59"/>
        <end position="78"/>
    </location>
</feature>
<feature type="transmembrane region" description="Helical" evidence="13">
    <location>
        <begin position="29"/>
        <end position="48"/>
    </location>
</feature>
<dbReference type="Gene3D" id="3.10.50.40">
    <property type="match status" value="1"/>
</dbReference>
<evidence type="ECO:0000256" key="5">
    <source>
        <dbReference type="ARBA" id="ARBA00023110"/>
    </source>
</evidence>
<dbReference type="Pfam" id="PF00254">
    <property type="entry name" value="FKBP_C"/>
    <property type="match status" value="1"/>
</dbReference>
<gene>
    <name evidence="15" type="ORF">H9753_13160</name>
</gene>
<evidence type="ECO:0000256" key="1">
    <source>
        <dbReference type="ARBA" id="ARBA00000971"/>
    </source>
</evidence>
<evidence type="ECO:0000256" key="4">
    <source>
        <dbReference type="ARBA" id="ARBA00022618"/>
    </source>
</evidence>
<evidence type="ECO:0000256" key="12">
    <source>
        <dbReference type="SAM" id="MobiDB-lite"/>
    </source>
</evidence>
<dbReference type="GO" id="GO:0003755">
    <property type="term" value="F:peptidyl-prolyl cis-trans isomerase activity"/>
    <property type="evidence" value="ECO:0007669"/>
    <property type="project" value="UniProtKB-UniRule"/>
</dbReference>
<comment type="similarity">
    <text evidence="3">Belongs to the FKBP-type PPIase family. Tig subfamily.</text>
</comment>
<evidence type="ECO:0000256" key="3">
    <source>
        <dbReference type="ARBA" id="ARBA00005464"/>
    </source>
</evidence>
<keyword evidence="8" id="KW-0131">Cell cycle</keyword>
<dbReference type="GO" id="GO:0005737">
    <property type="term" value="C:cytoplasm"/>
    <property type="evidence" value="ECO:0007669"/>
    <property type="project" value="UniProtKB-SubCell"/>
</dbReference>
<dbReference type="InterPro" id="IPR046357">
    <property type="entry name" value="PPIase_dom_sf"/>
</dbReference>
<dbReference type="EC" id="5.2.1.8" evidence="11"/>
<organism evidence="15 16">
    <name type="scientific">Candidatus Blautia merdavium</name>
    <dbReference type="NCBI Taxonomy" id="2838494"/>
    <lineage>
        <taxon>Bacteria</taxon>
        <taxon>Bacillati</taxon>
        <taxon>Bacillota</taxon>
        <taxon>Clostridia</taxon>
        <taxon>Lachnospirales</taxon>
        <taxon>Lachnospiraceae</taxon>
        <taxon>Blautia</taxon>
    </lineage>
</organism>
<feature type="compositionally biased region" description="Polar residues" evidence="12">
    <location>
        <begin position="105"/>
        <end position="125"/>
    </location>
</feature>
<keyword evidence="6" id="KW-0143">Chaperone</keyword>
<name>A0A9D2TCZ6_9FIRM</name>
<keyword evidence="13" id="KW-0472">Membrane</keyword>
<keyword evidence="5 10" id="KW-0697">Rotamase</keyword>
<dbReference type="SUPFAM" id="SSF54534">
    <property type="entry name" value="FKBP-like"/>
    <property type="match status" value="1"/>
</dbReference>
<feature type="compositionally biased region" description="Low complexity" evidence="12">
    <location>
        <begin position="89"/>
        <end position="104"/>
    </location>
</feature>
<evidence type="ECO:0000256" key="13">
    <source>
        <dbReference type="SAM" id="Phobius"/>
    </source>
</evidence>
<evidence type="ECO:0000256" key="9">
    <source>
        <dbReference type="ARBA" id="ARBA00024849"/>
    </source>
</evidence>
<sequence>MKKENRRLAQQRRAEERKKMEQQRKVKKFLTYFLPSVCILVLAGVLIWDGVRQSVEAEASAQESASDTSDGADGSAADTAEDTAEDTAGDTADGSTDTQDTASQNTDTANTAESSGYSTDPTLTVQDGDSVNIDYVGSIDGVEFEGGSTGGTGTTLVIGSGYYIDDFEEQLIGSHPGDTVDVNVTFPEDYGKEELNGKDALFQVTINGIYEN</sequence>
<feature type="region of interest" description="Disordered" evidence="12">
    <location>
        <begin position="59"/>
        <end position="125"/>
    </location>
</feature>
<evidence type="ECO:0000256" key="2">
    <source>
        <dbReference type="ARBA" id="ARBA00004496"/>
    </source>
</evidence>
<feature type="compositionally biased region" description="Acidic residues" evidence="12">
    <location>
        <begin position="79"/>
        <end position="88"/>
    </location>
</feature>
<dbReference type="PROSITE" id="PS50059">
    <property type="entry name" value="FKBP_PPIASE"/>
    <property type="match status" value="1"/>
</dbReference>
<feature type="domain" description="PPIase FKBP-type" evidence="14">
    <location>
        <begin position="128"/>
        <end position="212"/>
    </location>
</feature>
<dbReference type="FunFam" id="3.10.50.40:FF:000001">
    <property type="entry name" value="Trigger factor"/>
    <property type="match status" value="1"/>
</dbReference>
<evidence type="ECO:0000259" key="14">
    <source>
        <dbReference type="PROSITE" id="PS50059"/>
    </source>
</evidence>
<comment type="catalytic activity">
    <reaction evidence="1 10 11">
        <text>[protein]-peptidylproline (omega=180) = [protein]-peptidylproline (omega=0)</text>
        <dbReference type="Rhea" id="RHEA:16237"/>
        <dbReference type="Rhea" id="RHEA-COMP:10747"/>
        <dbReference type="Rhea" id="RHEA-COMP:10748"/>
        <dbReference type="ChEBI" id="CHEBI:83833"/>
        <dbReference type="ChEBI" id="CHEBI:83834"/>
        <dbReference type="EC" id="5.2.1.8"/>
    </reaction>
</comment>
<reference evidence="15" key="2">
    <citation type="submission" date="2021-04" db="EMBL/GenBank/DDBJ databases">
        <authorList>
            <person name="Gilroy R."/>
        </authorList>
    </citation>
    <scope>NUCLEOTIDE SEQUENCE</scope>
    <source>
        <strain evidence="15">ChiBcec2-3848</strain>
    </source>
</reference>
<keyword evidence="7 10" id="KW-0413">Isomerase</keyword>
<dbReference type="GO" id="GO:0051301">
    <property type="term" value="P:cell division"/>
    <property type="evidence" value="ECO:0007669"/>
    <property type="project" value="UniProtKB-KW"/>
</dbReference>
<evidence type="ECO:0000256" key="11">
    <source>
        <dbReference type="RuleBase" id="RU003915"/>
    </source>
</evidence>
<accession>A0A9D2TCZ6</accession>
<evidence type="ECO:0000313" key="16">
    <source>
        <dbReference type="Proteomes" id="UP000823886"/>
    </source>
</evidence>
<evidence type="ECO:0000256" key="8">
    <source>
        <dbReference type="ARBA" id="ARBA00023306"/>
    </source>
</evidence>
<comment type="subcellular location">
    <subcellularLocation>
        <location evidence="2">Cytoplasm</location>
    </subcellularLocation>
</comment>